<gene>
    <name evidence="1" type="primary">AlNc14C214G8970</name>
    <name evidence="1" type="ORF">ALNC14_100750</name>
</gene>
<accession>F0WRG8</accession>
<dbReference type="HOGENOM" id="CLU_1762139_0_0_1"/>
<name>F0WRG8_9STRA</name>
<reference evidence="1" key="2">
    <citation type="submission" date="2011-02" db="EMBL/GenBank/DDBJ databases">
        <authorList>
            <person name="MacLean D."/>
        </authorList>
    </citation>
    <scope>NUCLEOTIDE SEQUENCE</scope>
</reference>
<proteinExistence type="predicted"/>
<evidence type="ECO:0000313" key="1">
    <source>
        <dbReference type="EMBL" id="CCA23931.1"/>
    </source>
</evidence>
<organism evidence="1">
    <name type="scientific">Albugo laibachii Nc14</name>
    <dbReference type="NCBI Taxonomy" id="890382"/>
    <lineage>
        <taxon>Eukaryota</taxon>
        <taxon>Sar</taxon>
        <taxon>Stramenopiles</taxon>
        <taxon>Oomycota</taxon>
        <taxon>Peronosporomycetes</taxon>
        <taxon>Albuginales</taxon>
        <taxon>Albuginaceae</taxon>
        <taxon>Albugo</taxon>
    </lineage>
</organism>
<sequence>MDVIQAPCDVNDLPRAVGYYLFVHIFLDLDFLMRKRTYSKANALLDSLYWLGQRTAPRSFSVSLFRGAEHPDDDVVRERHSWDVLLVPTPKKRHKKRLPYGYEHVLVFGVVRRVVERYFDSTIDRLQTGDRIHPVEIFELMEKTMSFT</sequence>
<dbReference type="AlphaFoldDB" id="F0WRG8"/>
<protein>
    <submittedName>
        <fullName evidence="1">AlNc14C214G8970 protein</fullName>
    </submittedName>
</protein>
<reference evidence="1" key="1">
    <citation type="journal article" date="2011" name="PLoS Biol.">
        <title>Gene gain and loss during evolution of obligate parasitism in the white rust pathogen of Arabidopsis thaliana.</title>
        <authorList>
            <person name="Kemen E."/>
            <person name="Gardiner A."/>
            <person name="Schultz-Larsen T."/>
            <person name="Kemen A.C."/>
            <person name="Balmuth A.L."/>
            <person name="Robert-Seilaniantz A."/>
            <person name="Bailey K."/>
            <person name="Holub E."/>
            <person name="Studholme D.J."/>
            <person name="Maclean D."/>
            <person name="Jones J.D."/>
        </authorList>
    </citation>
    <scope>NUCLEOTIDE SEQUENCE</scope>
</reference>
<dbReference type="EMBL" id="FR824259">
    <property type="protein sequence ID" value="CCA23931.1"/>
    <property type="molecule type" value="Genomic_DNA"/>
</dbReference>